<comment type="caution">
    <text evidence="3">The sequence shown here is derived from an EMBL/GenBank/DDBJ whole genome shotgun (WGS) entry which is preliminary data.</text>
</comment>
<evidence type="ECO:0000313" key="4">
    <source>
        <dbReference type="Proteomes" id="UP001302602"/>
    </source>
</evidence>
<sequence length="201" mass="21510">MLRSVKGLGGSVRGHSPSSLLQGGLQLPVSAISTPLAAHVRRIGYVRSTSDRTTRPVRPGPKLAKPHKSVESSDQALRFKRPEASSSTEPSIGAADGNTHTDSPSMTVPALEPAASVTKPISVPPSPRASARPQASIPVRKPIDTSSKEYKQAASRYVRFVVAFPFLIVTSYFLYERLVPELKTRQLSPSPPAAQEPRPVG</sequence>
<dbReference type="EMBL" id="MU853227">
    <property type="protein sequence ID" value="KAK4124497.1"/>
    <property type="molecule type" value="Genomic_DNA"/>
</dbReference>
<keyword evidence="2" id="KW-0812">Transmembrane</keyword>
<keyword evidence="2" id="KW-0472">Membrane</keyword>
<dbReference type="AlphaFoldDB" id="A0AAN6U1A0"/>
<keyword evidence="4" id="KW-1185">Reference proteome</keyword>
<dbReference type="RefSeq" id="XP_062648268.1">
    <property type="nucleotide sequence ID" value="XM_062791219.1"/>
</dbReference>
<keyword evidence="2" id="KW-1133">Transmembrane helix</keyword>
<evidence type="ECO:0000256" key="2">
    <source>
        <dbReference type="SAM" id="Phobius"/>
    </source>
</evidence>
<organism evidence="3 4">
    <name type="scientific">Parathielavia appendiculata</name>
    <dbReference type="NCBI Taxonomy" id="2587402"/>
    <lineage>
        <taxon>Eukaryota</taxon>
        <taxon>Fungi</taxon>
        <taxon>Dikarya</taxon>
        <taxon>Ascomycota</taxon>
        <taxon>Pezizomycotina</taxon>
        <taxon>Sordariomycetes</taxon>
        <taxon>Sordariomycetidae</taxon>
        <taxon>Sordariales</taxon>
        <taxon>Chaetomiaceae</taxon>
        <taxon>Parathielavia</taxon>
    </lineage>
</organism>
<accession>A0AAN6U1A0</accession>
<feature type="compositionally biased region" description="Low complexity" evidence="1">
    <location>
        <begin position="128"/>
        <end position="138"/>
    </location>
</feature>
<gene>
    <name evidence="3" type="ORF">N657DRAFT_633572</name>
</gene>
<evidence type="ECO:0000313" key="3">
    <source>
        <dbReference type="EMBL" id="KAK4124497.1"/>
    </source>
</evidence>
<reference evidence="3" key="1">
    <citation type="journal article" date="2023" name="Mol. Phylogenet. Evol.">
        <title>Genome-scale phylogeny and comparative genomics of the fungal order Sordariales.</title>
        <authorList>
            <person name="Hensen N."/>
            <person name="Bonometti L."/>
            <person name="Westerberg I."/>
            <person name="Brannstrom I.O."/>
            <person name="Guillou S."/>
            <person name="Cros-Aarteil S."/>
            <person name="Calhoun S."/>
            <person name="Haridas S."/>
            <person name="Kuo A."/>
            <person name="Mondo S."/>
            <person name="Pangilinan J."/>
            <person name="Riley R."/>
            <person name="LaButti K."/>
            <person name="Andreopoulos B."/>
            <person name="Lipzen A."/>
            <person name="Chen C."/>
            <person name="Yan M."/>
            <person name="Daum C."/>
            <person name="Ng V."/>
            <person name="Clum A."/>
            <person name="Steindorff A."/>
            <person name="Ohm R.A."/>
            <person name="Martin F."/>
            <person name="Silar P."/>
            <person name="Natvig D.O."/>
            <person name="Lalanne C."/>
            <person name="Gautier V."/>
            <person name="Ament-Velasquez S.L."/>
            <person name="Kruys A."/>
            <person name="Hutchinson M.I."/>
            <person name="Powell A.J."/>
            <person name="Barry K."/>
            <person name="Miller A.N."/>
            <person name="Grigoriev I.V."/>
            <person name="Debuchy R."/>
            <person name="Gladieux P."/>
            <person name="Hiltunen Thoren M."/>
            <person name="Johannesson H."/>
        </authorList>
    </citation>
    <scope>NUCLEOTIDE SEQUENCE</scope>
    <source>
        <strain evidence="3">CBS 731.68</strain>
    </source>
</reference>
<feature type="region of interest" description="Disordered" evidence="1">
    <location>
        <begin position="47"/>
        <end position="146"/>
    </location>
</feature>
<reference evidence="3" key="2">
    <citation type="submission" date="2023-05" db="EMBL/GenBank/DDBJ databases">
        <authorList>
            <consortium name="Lawrence Berkeley National Laboratory"/>
            <person name="Steindorff A."/>
            <person name="Hensen N."/>
            <person name="Bonometti L."/>
            <person name="Westerberg I."/>
            <person name="Brannstrom I.O."/>
            <person name="Guillou S."/>
            <person name="Cros-Aarteil S."/>
            <person name="Calhoun S."/>
            <person name="Haridas S."/>
            <person name="Kuo A."/>
            <person name="Mondo S."/>
            <person name="Pangilinan J."/>
            <person name="Riley R."/>
            <person name="Labutti K."/>
            <person name="Andreopoulos B."/>
            <person name="Lipzen A."/>
            <person name="Chen C."/>
            <person name="Yanf M."/>
            <person name="Daum C."/>
            <person name="Ng V."/>
            <person name="Clum A."/>
            <person name="Ohm R."/>
            <person name="Martin F."/>
            <person name="Silar P."/>
            <person name="Natvig D."/>
            <person name="Lalanne C."/>
            <person name="Gautier V."/>
            <person name="Ament-Velasquez S.L."/>
            <person name="Kruys A."/>
            <person name="Hutchinson M.I."/>
            <person name="Powell A.J."/>
            <person name="Barry K."/>
            <person name="Miller A.N."/>
            <person name="Grigoriev I.V."/>
            <person name="Debuchy R."/>
            <person name="Gladieux P."/>
            <person name="Thoren M.H."/>
            <person name="Johannesson H."/>
        </authorList>
    </citation>
    <scope>NUCLEOTIDE SEQUENCE</scope>
    <source>
        <strain evidence="3">CBS 731.68</strain>
    </source>
</reference>
<name>A0AAN6U1A0_9PEZI</name>
<dbReference type="Proteomes" id="UP001302602">
    <property type="component" value="Unassembled WGS sequence"/>
</dbReference>
<dbReference type="GeneID" id="87827988"/>
<proteinExistence type="predicted"/>
<feature type="region of interest" description="Disordered" evidence="1">
    <location>
        <begin position="1"/>
        <end position="22"/>
    </location>
</feature>
<evidence type="ECO:0000256" key="1">
    <source>
        <dbReference type="SAM" id="MobiDB-lite"/>
    </source>
</evidence>
<protein>
    <submittedName>
        <fullName evidence="3">Uncharacterized protein</fullName>
    </submittedName>
</protein>
<feature type="transmembrane region" description="Helical" evidence="2">
    <location>
        <begin position="157"/>
        <end position="175"/>
    </location>
</feature>